<dbReference type="AlphaFoldDB" id="A0A672G2K4"/>
<sequence length="99" mass="10734">FPFFFLKLISAANATFSELYPNAVGPHGPDHALIGGVVAVVVFITLCLIIVLGRYLARHKGTYLTHEAKGAEDAPDADTAIINAEGNHVHAEEKKEYFI</sequence>
<dbReference type="InterPro" id="IPR003585">
    <property type="entry name" value="Neurexin-like"/>
</dbReference>
<comment type="subcellular location">
    <subcellularLocation>
        <location evidence="1">Membrane</location>
        <topology evidence="1">Single-pass membrane protein</topology>
    </subcellularLocation>
</comment>
<proteinExistence type="predicted"/>
<organism evidence="7 8">
    <name type="scientific">Salarias fasciatus</name>
    <name type="common">Jewelled blenny</name>
    <name type="synonym">Blennius fasciatus</name>
    <dbReference type="NCBI Taxonomy" id="181472"/>
    <lineage>
        <taxon>Eukaryota</taxon>
        <taxon>Metazoa</taxon>
        <taxon>Chordata</taxon>
        <taxon>Craniata</taxon>
        <taxon>Vertebrata</taxon>
        <taxon>Euteleostomi</taxon>
        <taxon>Actinopterygii</taxon>
        <taxon>Neopterygii</taxon>
        <taxon>Teleostei</taxon>
        <taxon>Neoteleostei</taxon>
        <taxon>Acanthomorphata</taxon>
        <taxon>Ovalentaria</taxon>
        <taxon>Blenniimorphae</taxon>
        <taxon>Blenniiformes</taxon>
        <taxon>Blennioidei</taxon>
        <taxon>Blenniidae</taxon>
        <taxon>Salariinae</taxon>
        <taxon>Salarias</taxon>
    </lineage>
</organism>
<feature type="transmembrane region" description="Helical" evidence="5">
    <location>
        <begin position="33"/>
        <end position="57"/>
    </location>
</feature>
<dbReference type="SMART" id="SM00294">
    <property type="entry name" value="4.1m"/>
    <property type="match status" value="1"/>
</dbReference>
<reference evidence="7" key="3">
    <citation type="submission" date="2025-09" db="UniProtKB">
        <authorList>
            <consortium name="Ensembl"/>
        </authorList>
    </citation>
    <scope>IDENTIFICATION</scope>
</reference>
<evidence type="ECO:0000256" key="3">
    <source>
        <dbReference type="ARBA" id="ARBA00022989"/>
    </source>
</evidence>
<evidence type="ECO:0000313" key="7">
    <source>
        <dbReference type="Ensembl" id="ENSSFAP00005011215.1"/>
    </source>
</evidence>
<evidence type="ECO:0000256" key="1">
    <source>
        <dbReference type="ARBA" id="ARBA00004167"/>
    </source>
</evidence>
<evidence type="ECO:0000256" key="2">
    <source>
        <dbReference type="ARBA" id="ARBA00022692"/>
    </source>
</evidence>
<keyword evidence="3 5" id="KW-1133">Transmembrane helix</keyword>
<feature type="domain" description="Neurexin/syndecan/glycophorin C" evidence="6">
    <location>
        <begin position="52"/>
        <end position="70"/>
    </location>
</feature>
<keyword evidence="2 5" id="KW-0812">Transmembrane</keyword>
<evidence type="ECO:0000256" key="5">
    <source>
        <dbReference type="SAM" id="Phobius"/>
    </source>
</evidence>
<dbReference type="PANTHER" id="PTHR47614:SF4">
    <property type="entry name" value="NEUREXIN_SYNDECAN_GLYCOPHORIN C DOMAIN-CONTAINING PROTEIN"/>
    <property type="match status" value="1"/>
</dbReference>
<accession>A0A672G2K4</accession>
<keyword evidence="8" id="KW-1185">Reference proteome</keyword>
<name>A0A672G2K4_SALFA</name>
<dbReference type="Ensembl" id="ENSSFAT00005011692.1">
    <property type="protein sequence ID" value="ENSSFAP00005011215.1"/>
    <property type="gene ID" value="ENSSFAG00005005330.1"/>
</dbReference>
<keyword evidence="4 5" id="KW-0472">Membrane</keyword>
<dbReference type="InterPro" id="IPR042192">
    <property type="entry name" value="Glycophorin-C"/>
</dbReference>
<protein>
    <submittedName>
        <fullName evidence="7">Cell adhesion molecule 2b</fullName>
    </submittedName>
</protein>
<gene>
    <name evidence="7" type="primary">LOC115401135</name>
</gene>
<reference evidence="7" key="1">
    <citation type="submission" date="2019-06" db="EMBL/GenBank/DDBJ databases">
        <authorList>
            <consortium name="Wellcome Sanger Institute Data Sharing"/>
        </authorList>
    </citation>
    <scope>NUCLEOTIDE SEQUENCE [LARGE SCALE GENOMIC DNA]</scope>
</reference>
<evidence type="ECO:0000256" key="4">
    <source>
        <dbReference type="ARBA" id="ARBA00023136"/>
    </source>
</evidence>
<evidence type="ECO:0000313" key="8">
    <source>
        <dbReference type="Proteomes" id="UP000472267"/>
    </source>
</evidence>
<dbReference type="PANTHER" id="PTHR47614">
    <property type="entry name" value="GLYCOPHORIN-C"/>
    <property type="match status" value="1"/>
</dbReference>
<evidence type="ECO:0000259" key="6">
    <source>
        <dbReference type="SMART" id="SM00294"/>
    </source>
</evidence>
<dbReference type="GO" id="GO:0030863">
    <property type="term" value="C:cortical cytoskeleton"/>
    <property type="evidence" value="ECO:0007669"/>
    <property type="project" value="TreeGrafter"/>
</dbReference>
<dbReference type="Proteomes" id="UP000472267">
    <property type="component" value="Chromosome 14"/>
</dbReference>
<dbReference type="GO" id="GO:0016020">
    <property type="term" value="C:membrane"/>
    <property type="evidence" value="ECO:0007669"/>
    <property type="project" value="UniProtKB-SubCell"/>
</dbReference>
<reference evidence="7" key="2">
    <citation type="submission" date="2025-08" db="UniProtKB">
        <authorList>
            <consortium name="Ensembl"/>
        </authorList>
    </citation>
    <scope>IDENTIFICATION</scope>
</reference>